<dbReference type="PROSITE" id="PS51257">
    <property type="entry name" value="PROKAR_LIPOPROTEIN"/>
    <property type="match status" value="1"/>
</dbReference>
<evidence type="ECO:0000313" key="2">
    <source>
        <dbReference type="EMBL" id="AIF26147.1"/>
    </source>
</evidence>
<feature type="transmembrane region" description="Helical" evidence="1">
    <location>
        <begin position="148"/>
        <end position="168"/>
    </location>
</feature>
<evidence type="ECO:0000256" key="1">
    <source>
        <dbReference type="SAM" id="Phobius"/>
    </source>
</evidence>
<protein>
    <submittedName>
        <fullName evidence="2">Putative tPR-repeat-containing protein</fullName>
    </submittedName>
</protein>
<keyword evidence="1" id="KW-0472">Membrane</keyword>
<organism evidence="2">
    <name type="scientific">uncultured bacterium Ad_143_A19</name>
    <dbReference type="NCBI Taxonomy" id="1489305"/>
    <lineage>
        <taxon>Bacteria</taxon>
        <taxon>environmental samples</taxon>
    </lineage>
</organism>
<accession>A0A0B4N115</accession>
<dbReference type="AlphaFoldDB" id="A0A0B4N115"/>
<keyword evidence="1" id="KW-1133">Transmembrane helix</keyword>
<keyword evidence="1" id="KW-0812">Transmembrane</keyword>
<sequence>MRFLHVLAPMKFRPAYLFLLLLAFSCGKGNPALRSAERVIEDHPDSALYILDGVSRVDLASEREKAEYDFLSAEAFYRTYYFLDDASEAALERACLYFEANGPAVERMRAWELMGTIQTAVGRYGSGMVSFRKAGAVARDIERSRSRLGMLALLVAGVLATLVLYFWARKIQTEQLLRNMVPQCFISM</sequence>
<reference evidence="2" key="1">
    <citation type="submission" date="2014-03" db="EMBL/GenBank/DDBJ databases">
        <title>A sequence of cellulolytic fosmid clone of goat rumen metagenome.</title>
        <authorList>
            <person name="Lee K.-T."/>
            <person name="Kim J.-Y."/>
            <person name="Kim Y.-J."/>
            <person name="Ahn J.-H."/>
            <person name="Park M.-N."/>
            <person name="Kim J.-H."/>
            <person name="Kim T.-H."/>
        </authorList>
    </citation>
    <scope>NUCLEOTIDE SEQUENCE</scope>
</reference>
<proteinExistence type="predicted"/>
<name>A0A0B4N115_9BACT</name>
<dbReference type="InterPro" id="IPR011990">
    <property type="entry name" value="TPR-like_helical_dom_sf"/>
</dbReference>
<dbReference type="SUPFAM" id="SSF48452">
    <property type="entry name" value="TPR-like"/>
    <property type="match status" value="1"/>
</dbReference>
<dbReference type="EMBL" id="KJ631397">
    <property type="protein sequence ID" value="AIF26147.1"/>
    <property type="molecule type" value="Genomic_DNA"/>
</dbReference>